<evidence type="ECO:0000256" key="1">
    <source>
        <dbReference type="SAM" id="Phobius"/>
    </source>
</evidence>
<feature type="transmembrane region" description="Helical" evidence="1">
    <location>
        <begin position="36"/>
        <end position="56"/>
    </location>
</feature>
<keyword evidence="1" id="KW-1133">Transmembrane helix</keyword>
<organism evidence="2 3">
    <name type="scientific">Crossiella equi</name>
    <dbReference type="NCBI Taxonomy" id="130796"/>
    <lineage>
        <taxon>Bacteria</taxon>
        <taxon>Bacillati</taxon>
        <taxon>Actinomycetota</taxon>
        <taxon>Actinomycetes</taxon>
        <taxon>Pseudonocardiales</taxon>
        <taxon>Pseudonocardiaceae</taxon>
        <taxon>Crossiella</taxon>
    </lineage>
</organism>
<dbReference type="Proteomes" id="UP001519363">
    <property type="component" value="Unassembled WGS sequence"/>
</dbReference>
<feature type="transmembrane region" description="Helical" evidence="1">
    <location>
        <begin position="63"/>
        <end position="83"/>
    </location>
</feature>
<name>A0ABS5ANU4_9PSEU</name>
<evidence type="ECO:0000313" key="3">
    <source>
        <dbReference type="Proteomes" id="UP001519363"/>
    </source>
</evidence>
<sequence>MSTSVQHRPSEAAVVITVLALIGASLLMRVGSPTAVGSLLGLGLAVVGVVAGGVLLSRRPRLVLALVLGLAMAAAVLRAVLLFL</sequence>
<gene>
    <name evidence="2" type="ORF">JOF53_007105</name>
</gene>
<dbReference type="EMBL" id="JAGIOO010000001">
    <property type="protein sequence ID" value="MBP2478233.1"/>
    <property type="molecule type" value="Genomic_DNA"/>
</dbReference>
<dbReference type="RefSeq" id="WP_086788848.1">
    <property type="nucleotide sequence ID" value="NZ_JAGIOO010000001.1"/>
</dbReference>
<accession>A0ABS5ANU4</accession>
<evidence type="ECO:0000313" key="2">
    <source>
        <dbReference type="EMBL" id="MBP2478233.1"/>
    </source>
</evidence>
<keyword evidence="1" id="KW-0472">Membrane</keyword>
<proteinExistence type="predicted"/>
<protein>
    <submittedName>
        <fullName evidence="2">Uridine phosphorylase</fullName>
    </submittedName>
</protein>
<keyword evidence="3" id="KW-1185">Reference proteome</keyword>
<reference evidence="2 3" key="1">
    <citation type="submission" date="2021-03" db="EMBL/GenBank/DDBJ databases">
        <title>Sequencing the genomes of 1000 actinobacteria strains.</title>
        <authorList>
            <person name="Klenk H.-P."/>
        </authorList>
    </citation>
    <scope>NUCLEOTIDE SEQUENCE [LARGE SCALE GENOMIC DNA]</scope>
    <source>
        <strain evidence="2 3">DSM 44580</strain>
    </source>
</reference>
<feature type="transmembrane region" description="Helical" evidence="1">
    <location>
        <begin position="12"/>
        <end position="30"/>
    </location>
</feature>
<keyword evidence="1" id="KW-0812">Transmembrane</keyword>
<comment type="caution">
    <text evidence="2">The sequence shown here is derived from an EMBL/GenBank/DDBJ whole genome shotgun (WGS) entry which is preliminary data.</text>
</comment>